<sequence length="848" mass="91676">MQIGGRRLRLSNLDKVLYPETGTTKGEVIDYYSRIAPRLLPHVADRPGTRKRWPDGVGTDTAPTEPFFAKALEPGAPAWVRRFPIDHSSGAKDYPLVDDLPTLVYLAQVASLEVHVPQWRFSPDGARQNPDRLVLDLDPGPGVGLAECAEVARWARAILQDMGLDPLPVTSGSKGIHLYAHLDGRPTSDAASAIAKELARAIEADHPDLVVSQMSKAARPGKVFIDWSQNNGSKTTIAPYSLRGRAQPTVAAPRTWDELDDPDLRHLLFTEVLERSGDPLAPVERDTGPLRAYISKRTAGRTPEPVPEAPHGEAAPDGLPRFVIQEHHASRLHWDLRLEHDGVLVSWAVPKGVPPTTAKNSLAVMTEDHPMQYLDFAGEIPRGEYGAGIMTVWDTGTYELEKWRDDEVIATLQGRADGPLGRVRVALIRTEGRGEKSQWLLHRMKTDAEGRPQSDGEPVVPRDHGATGAAPARTAASADSRASASSRTPANPSTSPPSGTAPRTSAASDPASAPADTGSAAEPTVAELRPMLATSATAGIARAAAERWGGPPWVEMKWDGIRGLGIWDGSRLRLRSRNGNDLTAAYPELTSVDLGLGSRPAVFDGEIVALDLQGRPSFPLLQKRMNLVQPREIERERTRTPVHLYLFDVLSASGRDVASLPLSERRALLEQLAGDAVGAIVVPPVFDDVDAAVSTSDRFGLEGVVVKDPGSAYRRGERSERWLKVKHSRTQEVVIGGVRPGKGNRAGTIGSLLVGVPDADGLRYAGRVGSGFGEQTLMRLTEMLAPLGSDVDPFVGVPAADARDALWVRPELVAEVEFAEFTPGGILRQARWRGLRPDKDPDDVARES</sequence>
<keyword evidence="8" id="KW-0547">Nucleotide-binding</keyword>
<name>A0A1G6HED3_9MICO</name>
<dbReference type="Pfam" id="PF04679">
    <property type="entry name" value="DNA_ligase_A_C"/>
    <property type="match status" value="1"/>
</dbReference>
<dbReference type="EC" id="6.5.1.1" evidence="2"/>
<keyword evidence="3" id="KW-0436">Ligase</keyword>
<dbReference type="GO" id="GO:0004527">
    <property type="term" value="F:exonuclease activity"/>
    <property type="evidence" value="ECO:0007669"/>
    <property type="project" value="UniProtKB-KW"/>
</dbReference>
<evidence type="ECO:0000256" key="2">
    <source>
        <dbReference type="ARBA" id="ARBA00012727"/>
    </source>
</evidence>
<evidence type="ECO:0000256" key="3">
    <source>
        <dbReference type="ARBA" id="ARBA00022598"/>
    </source>
</evidence>
<dbReference type="STRING" id="993073.AS029_04240"/>
<evidence type="ECO:0000256" key="23">
    <source>
        <dbReference type="SAM" id="MobiDB-lite"/>
    </source>
</evidence>
<dbReference type="PANTHER" id="PTHR42705">
    <property type="entry name" value="BIFUNCTIONAL NON-HOMOLOGOUS END JOINING PROTEIN LIGD"/>
    <property type="match status" value="1"/>
</dbReference>
<dbReference type="InterPro" id="IPR014145">
    <property type="entry name" value="LigD_pol_dom"/>
</dbReference>
<dbReference type="EMBL" id="FMYG01000002">
    <property type="protein sequence ID" value="SDB92513.1"/>
    <property type="molecule type" value="Genomic_DNA"/>
</dbReference>
<dbReference type="NCBIfam" id="TIGR02778">
    <property type="entry name" value="ligD_pol"/>
    <property type="match status" value="1"/>
</dbReference>
<comment type="similarity">
    <text evidence="21">In the C-terminal section; belongs to the ATP-dependent DNA ligase family.</text>
</comment>
<accession>A0A1G6HED3</accession>
<evidence type="ECO:0000259" key="24">
    <source>
        <dbReference type="PROSITE" id="PS50160"/>
    </source>
</evidence>
<dbReference type="CDD" id="cd07971">
    <property type="entry name" value="OBF_DNA_ligase_LigD"/>
    <property type="match status" value="1"/>
</dbReference>
<dbReference type="GO" id="GO:0006310">
    <property type="term" value="P:DNA recombination"/>
    <property type="evidence" value="ECO:0007669"/>
    <property type="project" value="UniProtKB-KW"/>
</dbReference>
<dbReference type="Gene3D" id="3.30.1490.70">
    <property type="match status" value="1"/>
</dbReference>
<dbReference type="InterPro" id="IPR052171">
    <property type="entry name" value="NHEJ_LigD"/>
</dbReference>
<evidence type="ECO:0000256" key="20">
    <source>
        <dbReference type="ARBA" id="ARBA00034003"/>
    </source>
</evidence>
<dbReference type="InterPro" id="IPR014144">
    <property type="entry name" value="LigD_PE_domain"/>
</dbReference>
<keyword evidence="14" id="KW-0238">DNA-binding</keyword>
<evidence type="ECO:0000256" key="21">
    <source>
        <dbReference type="ARBA" id="ARBA00049981"/>
    </source>
</evidence>
<keyword evidence="6" id="KW-0540">Nuclease</keyword>
<evidence type="ECO:0000256" key="13">
    <source>
        <dbReference type="ARBA" id="ARBA00022932"/>
    </source>
</evidence>
<organism evidence="25 26">
    <name type="scientific">Microbacterium enclense</name>
    <dbReference type="NCBI Taxonomy" id="993073"/>
    <lineage>
        <taxon>Bacteria</taxon>
        <taxon>Bacillati</taxon>
        <taxon>Actinomycetota</taxon>
        <taxon>Actinomycetes</taxon>
        <taxon>Micrococcales</taxon>
        <taxon>Microbacteriaceae</taxon>
        <taxon>Microbacterium</taxon>
    </lineage>
</organism>
<proteinExistence type="inferred from homology"/>
<dbReference type="GO" id="GO:0005524">
    <property type="term" value="F:ATP binding"/>
    <property type="evidence" value="ECO:0007669"/>
    <property type="project" value="UniProtKB-KW"/>
</dbReference>
<dbReference type="InterPro" id="IPR012340">
    <property type="entry name" value="NA-bd_OB-fold"/>
</dbReference>
<dbReference type="CDD" id="cd04863">
    <property type="entry name" value="MtLigD_Pol_like"/>
    <property type="match status" value="1"/>
</dbReference>
<evidence type="ECO:0000256" key="12">
    <source>
        <dbReference type="ARBA" id="ARBA00022840"/>
    </source>
</evidence>
<dbReference type="PANTHER" id="PTHR42705:SF2">
    <property type="entry name" value="BIFUNCTIONAL NON-HOMOLOGOUS END JOINING PROTEIN LIGD"/>
    <property type="match status" value="1"/>
</dbReference>
<dbReference type="GO" id="GO:0006281">
    <property type="term" value="P:DNA repair"/>
    <property type="evidence" value="ECO:0007669"/>
    <property type="project" value="UniProtKB-KW"/>
</dbReference>
<dbReference type="Pfam" id="PF01068">
    <property type="entry name" value="DNA_ligase_A_M"/>
    <property type="match status" value="1"/>
</dbReference>
<dbReference type="GO" id="GO:0046872">
    <property type="term" value="F:metal ion binding"/>
    <property type="evidence" value="ECO:0007669"/>
    <property type="project" value="UniProtKB-KW"/>
</dbReference>
<feature type="compositionally biased region" description="Basic and acidic residues" evidence="23">
    <location>
        <begin position="445"/>
        <end position="465"/>
    </location>
</feature>
<keyword evidence="11" id="KW-0269">Exonuclease</keyword>
<evidence type="ECO:0000256" key="11">
    <source>
        <dbReference type="ARBA" id="ARBA00022839"/>
    </source>
</evidence>
<keyword evidence="17" id="KW-0464">Manganese</keyword>
<dbReference type="Gene3D" id="3.90.920.10">
    <property type="entry name" value="DNA primase, PRIM domain"/>
    <property type="match status" value="1"/>
</dbReference>
<evidence type="ECO:0000256" key="22">
    <source>
        <dbReference type="ARBA" id="ARBA00049990"/>
    </source>
</evidence>
<dbReference type="Gene3D" id="3.30.470.30">
    <property type="entry name" value="DNA ligase/mRNA capping enzyme"/>
    <property type="match status" value="1"/>
</dbReference>
<evidence type="ECO:0000256" key="15">
    <source>
        <dbReference type="ARBA" id="ARBA00023172"/>
    </source>
</evidence>
<feature type="region of interest" description="Disordered" evidence="23">
    <location>
        <begin position="445"/>
        <end position="522"/>
    </location>
</feature>
<evidence type="ECO:0000256" key="19">
    <source>
        <dbReference type="ARBA" id="ARBA00029943"/>
    </source>
</evidence>
<evidence type="ECO:0000256" key="17">
    <source>
        <dbReference type="ARBA" id="ARBA00023211"/>
    </source>
</evidence>
<evidence type="ECO:0000313" key="25">
    <source>
        <dbReference type="EMBL" id="SDB92513.1"/>
    </source>
</evidence>
<keyword evidence="18" id="KW-0511">Multifunctional enzyme</keyword>
<dbReference type="GO" id="GO:0003910">
    <property type="term" value="F:DNA ligase (ATP) activity"/>
    <property type="evidence" value="ECO:0007669"/>
    <property type="project" value="UniProtKB-EC"/>
</dbReference>
<evidence type="ECO:0000256" key="6">
    <source>
        <dbReference type="ARBA" id="ARBA00022722"/>
    </source>
</evidence>
<keyword evidence="4" id="KW-0808">Transferase</keyword>
<keyword evidence="7" id="KW-0479">Metal-binding</keyword>
<gene>
    <name evidence="25" type="ORF">SAMN05216418_1096</name>
</gene>
<comment type="catalytic activity">
    <reaction evidence="20">
        <text>ATP + (deoxyribonucleotide)n-3'-hydroxyl + 5'-phospho-(deoxyribonucleotide)m = (deoxyribonucleotide)n+m + AMP + diphosphate.</text>
        <dbReference type="EC" id="6.5.1.1"/>
    </reaction>
</comment>
<dbReference type="InterPro" id="IPR016059">
    <property type="entry name" value="DNA_ligase_ATP-dep_CS"/>
</dbReference>
<evidence type="ECO:0000256" key="9">
    <source>
        <dbReference type="ARBA" id="ARBA00022763"/>
    </source>
</evidence>
<keyword evidence="9" id="KW-0227">DNA damage</keyword>
<keyword evidence="10" id="KW-0378">Hydrolase</keyword>
<keyword evidence="5" id="KW-0548">Nucleotidyltransferase</keyword>
<evidence type="ECO:0000256" key="4">
    <source>
        <dbReference type="ARBA" id="ARBA00022679"/>
    </source>
</evidence>
<protein>
    <recommendedName>
        <fullName evidence="2">DNA ligase (ATP)</fullName>
        <ecNumber evidence="2">6.5.1.1</ecNumber>
    </recommendedName>
    <alternativeName>
        <fullName evidence="19">NHEJ DNA polymerase</fullName>
    </alternativeName>
</protein>
<feature type="compositionally biased region" description="Low complexity" evidence="23">
    <location>
        <begin position="466"/>
        <end position="521"/>
    </location>
</feature>
<dbReference type="SUPFAM" id="SSF56091">
    <property type="entry name" value="DNA ligase/mRNA capping enzyme, catalytic domain"/>
    <property type="match status" value="1"/>
</dbReference>
<keyword evidence="12" id="KW-0067">ATP-binding</keyword>
<dbReference type="GO" id="GO:0003677">
    <property type="term" value="F:DNA binding"/>
    <property type="evidence" value="ECO:0007669"/>
    <property type="project" value="UniProtKB-KW"/>
</dbReference>
<dbReference type="NCBIfam" id="NF007210">
    <property type="entry name" value="PRK09632.1"/>
    <property type="match status" value="1"/>
</dbReference>
<dbReference type="NCBIfam" id="TIGR02777">
    <property type="entry name" value="LigD_PE_dom"/>
    <property type="match status" value="1"/>
</dbReference>
<evidence type="ECO:0000256" key="7">
    <source>
        <dbReference type="ARBA" id="ARBA00022723"/>
    </source>
</evidence>
<dbReference type="InterPro" id="IPR012309">
    <property type="entry name" value="DNA_ligase_ATP-dep_C"/>
</dbReference>
<comment type="similarity">
    <text evidence="22">In the N-terminal section; belongs to the LigD polymerase family.</text>
</comment>
<dbReference type="PROSITE" id="PS50160">
    <property type="entry name" value="DNA_LIGASE_A3"/>
    <property type="match status" value="1"/>
</dbReference>
<dbReference type="GO" id="GO:0003887">
    <property type="term" value="F:DNA-directed DNA polymerase activity"/>
    <property type="evidence" value="ECO:0007669"/>
    <property type="project" value="UniProtKB-KW"/>
</dbReference>
<keyword evidence="16" id="KW-0234">DNA repair</keyword>
<evidence type="ECO:0000256" key="8">
    <source>
        <dbReference type="ARBA" id="ARBA00022741"/>
    </source>
</evidence>
<comment type="cofactor">
    <cofactor evidence="1">
        <name>Mn(2+)</name>
        <dbReference type="ChEBI" id="CHEBI:29035"/>
    </cofactor>
</comment>
<dbReference type="Pfam" id="PF21686">
    <property type="entry name" value="LigD_Prim-Pol"/>
    <property type="match status" value="1"/>
</dbReference>
<keyword evidence="15" id="KW-0233">DNA recombination</keyword>
<evidence type="ECO:0000256" key="18">
    <source>
        <dbReference type="ARBA" id="ARBA00023268"/>
    </source>
</evidence>
<dbReference type="Gene3D" id="2.40.50.140">
    <property type="entry name" value="Nucleic acid-binding proteins"/>
    <property type="match status" value="1"/>
</dbReference>
<dbReference type="Pfam" id="PF13298">
    <property type="entry name" value="LigD_N"/>
    <property type="match status" value="1"/>
</dbReference>
<dbReference type="SUPFAM" id="SSF50249">
    <property type="entry name" value="Nucleic acid-binding proteins"/>
    <property type="match status" value="1"/>
</dbReference>
<dbReference type="NCBIfam" id="TIGR02779">
    <property type="entry name" value="NHEJ_ligase_lig"/>
    <property type="match status" value="1"/>
</dbReference>
<keyword evidence="13" id="KW-0239">DNA-directed DNA polymerase</keyword>
<evidence type="ECO:0000256" key="1">
    <source>
        <dbReference type="ARBA" id="ARBA00001936"/>
    </source>
</evidence>
<feature type="domain" description="ATP-dependent DNA ligase family profile" evidence="24">
    <location>
        <begin position="635"/>
        <end position="758"/>
    </location>
</feature>
<evidence type="ECO:0000313" key="26">
    <source>
        <dbReference type="Proteomes" id="UP000183203"/>
    </source>
</evidence>
<evidence type="ECO:0000256" key="14">
    <source>
        <dbReference type="ARBA" id="ARBA00023125"/>
    </source>
</evidence>
<dbReference type="InterPro" id="IPR014146">
    <property type="entry name" value="LigD_ligase_dom"/>
</dbReference>
<reference evidence="25 26" key="1">
    <citation type="submission" date="2016-09" db="EMBL/GenBank/DDBJ databases">
        <authorList>
            <person name="Capua I."/>
            <person name="De Benedictis P."/>
            <person name="Joannis T."/>
            <person name="Lombin L.H."/>
            <person name="Cattoli G."/>
        </authorList>
    </citation>
    <scope>NUCLEOTIDE SEQUENCE [LARGE SCALE GENOMIC DNA]</scope>
    <source>
        <strain evidence="25 26">NIO-1002</strain>
    </source>
</reference>
<evidence type="ECO:0000256" key="5">
    <source>
        <dbReference type="ARBA" id="ARBA00022695"/>
    </source>
</evidence>
<dbReference type="CDD" id="cd07906">
    <property type="entry name" value="Adenylation_DNA_ligase_LigD_LigC"/>
    <property type="match status" value="1"/>
</dbReference>
<dbReference type="InterPro" id="IPR012310">
    <property type="entry name" value="DNA_ligase_ATP-dep_cent"/>
</dbReference>
<dbReference type="Proteomes" id="UP000183203">
    <property type="component" value="Unassembled WGS sequence"/>
</dbReference>
<evidence type="ECO:0000256" key="10">
    <source>
        <dbReference type="ARBA" id="ARBA00022801"/>
    </source>
</evidence>
<dbReference type="InterPro" id="IPR033649">
    <property type="entry name" value="MtLigD_Pol-like"/>
</dbReference>
<dbReference type="AlphaFoldDB" id="A0A1G6HED3"/>
<evidence type="ECO:0000256" key="16">
    <source>
        <dbReference type="ARBA" id="ARBA00023204"/>
    </source>
</evidence>
<dbReference type="PROSITE" id="PS00697">
    <property type="entry name" value="DNA_LIGASE_A1"/>
    <property type="match status" value="1"/>
</dbReference>